<dbReference type="PANTHER" id="PTHR43235">
    <property type="entry name" value="GLUTAMINE AMIDOTRANSFERASE PB2B2.05-RELATED"/>
    <property type="match status" value="1"/>
</dbReference>
<dbReference type="Proteomes" id="UP000002805">
    <property type="component" value="Chromosome"/>
</dbReference>
<reference evidence="3" key="2">
    <citation type="submission" date="2009-10" db="EMBL/GenBank/DDBJ databases">
        <title>The genome sequence of Streptomyces pristinaespiralis strain ATCC 25486.</title>
        <authorList>
            <consortium name="The Broad Institute Genome Sequencing Platform"/>
            <consortium name="Broad Institute Microbial Sequencing Center"/>
            <person name="Fischbach M."/>
            <person name="Godfrey P."/>
            <person name="Ward D."/>
            <person name="Young S."/>
            <person name="Zeng Q."/>
            <person name="Koehrsen M."/>
            <person name="Alvarado L."/>
            <person name="Berlin A.M."/>
            <person name="Bochicchio J."/>
            <person name="Borenstein D."/>
            <person name="Chapman S.B."/>
            <person name="Chen Z."/>
            <person name="Engels R."/>
            <person name="Freedman E."/>
            <person name="Gellesch M."/>
            <person name="Goldberg J."/>
            <person name="Griggs A."/>
            <person name="Gujja S."/>
            <person name="Heilman E.R."/>
            <person name="Heiman D.I."/>
            <person name="Hepburn T.A."/>
            <person name="Howarth C."/>
            <person name="Jen D."/>
            <person name="Larson L."/>
            <person name="Lewis B."/>
            <person name="Mehta T."/>
            <person name="Park D."/>
            <person name="Pearson M."/>
            <person name="Richards J."/>
            <person name="Roberts A."/>
            <person name="Saif S."/>
            <person name="Shea T.D."/>
            <person name="Shenoy N."/>
            <person name="Sisk P."/>
            <person name="Stolte C."/>
            <person name="Sykes S.N."/>
            <person name="Thomson T."/>
            <person name="Walk T."/>
            <person name="White J."/>
            <person name="Yandava C."/>
            <person name="Straight P."/>
            <person name="Clardy J."/>
            <person name="Hung D."/>
            <person name="Kolter R."/>
            <person name="Mekalanos J."/>
            <person name="Walker S."/>
            <person name="Walsh C.T."/>
            <person name="Wieland-Brown L.C."/>
            <person name="Haas B."/>
            <person name="Nusbaum C."/>
            <person name="Birren B."/>
        </authorList>
    </citation>
    <scope>NUCLEOTIDE SEQUENCE [LARGE SCALE GENOMIC DNA]</scope>
    <source>
        <strain evidence="3">ATCC 25486 / DSM 40338 / CBS 914.69 / JCM 4507 / NBRC 13074 / NRRL 2958 / 5647</strain>
    </source>
</reference>
<dbReference type="PROSITE" id="PS51273">
    <property type="entry name" value="GATASE_TYPE_1"/>
    <property type="match status" value="1"/>
</dbReference>
<sequence>MHVSEPLPDRQSKPLIGISTYWEASARWGVWELPAALLPAGYPRLVQRAGGIAVMLPPDEPALAGDALARLDGLVIAGGADVAPEHYGARREPRTGPAAPERDAWELALIRAALASGTPLLGICRGMQLLNVALGGTLIQHLDGHVASVGVFGQHPVKPVPGTLYGSIAPEATSVPTYHHQSVDRLGEGLVPSAYAEDDGTVEAIEPAGGGGWVLGVQWHPEMGTDTRVMSALVGAARGVGRRGCGPPRTFLPCPAPSPSRRLPPGPRAAIAGGADFAERSPARPGAPPAAAKPWGEIEGTARSAVRGPGPAPVPGRGGVGESATPAPTPASTPTAPAPAPPAAAHAARPHAGRVPAPPPPPAPASGGARRVPPSPPAR</sequence>
<evidence type="ECO:0000256" key="1">
    <source>
        <dbReference type="SAM" id="MobiDB-lite"/>
    </source>
</evidence>
<dbReference type="SUPFAM" id="SSF52317">
    <property type="entry name" value="Class I glutamine amidotransferase-like"/>
    <property type="match status" value="1"/>
</dbReference>
<dbReference type="GO" id="GO:0006598">
    <property type="term" value="P:polyamine catabolic process"/>
    <property type="evidence" value="ECO:0007669"/>
    <property type="project" value="TreeGrafter"/>
</dbReference>
<dbReference type="CDD" id="cd01745">
    <property type="entry name" value="GATase1_2"/>
    <property type="match status" value="1"/>
</dbReference>
<feature type="region of interest" description="Disordered" evidence="1">
    <location>
        <begin position="302"/>
        <end position="379"/>
    </location>
</feature>
<reference evidence="3" key="1">
    <citation type="submission" date="2008-02" db="EMBL/GenBank/DDBJ databases">
        <authorList>
            <consortium name="The Broad Institute Genome Sequencing Platform"/>
            <person name="Fischbach M."/>
            <person name="Ward D."/>
            <person name="Young S."/>
            <person name="Jaffe D."/>
            <person name="Gnerre S."/>
            <person name="Berlin A."/>
            <person name="Heiman D."/>
            <person name="Hepburn T."/>
            <person name="Sykes S."/>
            <person name="Alvarado L."/>
            <person name="Kodira C.D."/>
            <person name="Straight P."/>
            <person name="Clardy J."/>
            <person name="Hung D."/>
            <person name="Kolter R."/>
            <person name="Mekalanos J."/>
            <person name="Walker S."/>
            <person name="Walsh C.T."/>
            <person name="Lander E."/>
            <person name="Galagan J."/>
            <person name="Nusbaum C."/>
            <person name="Birren B."/>
        </authorList>
    </citation>
    <scope>NUCLEOTIDE SEQUENCE [LARGE SCALE GENOMIC DNA]</scope>
    <source>
        <strain evidence="3">ATCC 25486 / DSM 40338 / CBS 914.69 / JCM 4507 / NBRC 13074 / NRRL 2958 / 5647</strain>
    </source>
</reference>
<protein>
    <submittedName>
        <fullName evidence="2">Peptidase C26</fullName>
    </submittedName>
</protein>
<feature type="compositionally biased region" description="Pro residues" evidence="1">
    <location>
        <begin position="327"/>
        <end position="342"/>
    </location>
</feature>
<dbReference type="Pfam" id="PF07722">
    <property type="entry name" value="Peptidase_C26"/>
    <property type="match status" value="1"/>
</dbReference>
<evidence type="ECO:0000313" key="2">
    <source>
        <dbReference type="EMBL" id="EDY63141.2"/>
    </source>
</evidence>
<dbReference type="PANTHER" id="PTHR43235:SF1">
    <property type="entry name" value="GLUTAMINE AMIDOTRANSFERASE PB2B2.05-RELATED"/>
    <property type="match status" value="1"/>
</dbReference>
<dbReference type="HOGENOM" id="CLU_729404_0_0_11"/>
<dbReference type="GO" id="GO:0005829">
    <property type="term" value="C:cytosol"/>
    <property type="evidence" value="ECO:0007669"/>
    <property type="project" value="TreeGrafter"/>
</dbReference>
<evidence type="ECO:0000313" key="3">
    <source>
        <dbReference type="Proteomes" id="UP000002805"/>
    </source>
</evidence>
<feature type="compositionally biased region" description="Low complexity" evidence="1">
    <location>
        <begin position="242"/>
        <end position="253"/>
    </location>
</feature>
<dbReference type="InterPro" id="IPR044668">
    <property type="entry name" value="PuuD-like"/>
</dbReference>
<name>B5H8I0_STRE2</name>
<dbReference type="EMBL" id="CM000950">
    <property type="protein sequence ID" value="EDY63141.2"/>
    <property type="molecule type" value="Genomic_DNA"/>
</dbReference>
<dbReference type="Gene3D" id="3.40.50.880">
    <property type="match status" value="1"/>
</dbReference>
<dbReference type="GO" id="GO:0033969">
    <property type="term" value="F:gamma-glutamyl-gamma-aminobutyrate hydrolase activity"/>
    <property type="evidence" value="ECO:0007669"/>
    <property type="project" value="TreeGrafter"/>
</dbReference>
<feature type="region of interest" description="Disordered" evidence="1">
    <location>
        <begin position="242"/>
        <end position="272"/>
    </location>
</feature>
<keyword evidence="3" id="KW-1185">Reference proteome</keyword>
<accession>B5H8I0</accession>
<organism evidence="2 3">
    <name type="scientific">Streptomyces pristinaespiralis (strain ATCC 25486 / DSM 40338 / CBS 914.69 / JCM 4507 / KCC S-0507 / NBRC 13074 / NRRL 2958 / 5647)</name>
    <dbReference type="NCBI Taxonomy" id="457429"/>
    <lineage>
        <taxon>Bacteria</taxon>
        <taxon>Bacillati</taxon>
        <taxon>Actinomycetota</taxon>
        <taxon>Actinomycetes</taxon>
        <taxon>Kitasatosporales</taxon>
        <taxon>Streptomycetaceae</taxon>
        <taxon>Streptomyces</taxon>
    </lineage>
</organism>
<dbReference type="InterPro" id="IPR011697">
    <property type="entry name" value="Peptidase_C26"/>
</dbReference>
<proteinExistence type="predicted"/>
<dbReference type="AlphaFoldDB" id="B5H8I0"/>
<gene>
    <name evidence="2" type="ORF">SSDG_01460</name>
</gene>
<feature type="compositionally biased region" description="Pro residues" evidence="1">
    <location>
        <begin position="254"/>
        <end position="267"/>
    </location>
</feature>
<dbReference type="InterPro" id="IPR029062">
    <property type="entry name" value="Class_I_gatase-like"/>
</dbReference>